<reference evidence="3 4" key="1">
    <citation type="submission" date="2016-03" db="EMBL/GenBank/DDBJ databases">
        <title>Choanephora cucurbitarum.</title>
        <authorList>
            <person name="Min B."/>
            <person name="Park H."/>
            <person name="Park J.-H."/>
            <person name="Shin H.-D."/>
            <person name="Choi I.-G."/>
        </authorList>
    </citation>
    <scope>NUCLEOTIDE SEQUENCE [LARGE SCALE GENOMIC DNA]</scope>
    <source>
        <strain evidence="3 4">KUS-F28377</strain>
    </source>
</reference>
<dbReference type="SUPFAM" id="SSF54236">
    <property type="entry name" value="Ubiquitin-like"/>
    <property type="match status" value="1"/>
</dbReference>
<dbReference type="SMART" id="SM00213">
    <property type="entry name" value="UBQ"/>
    <property type="match status" value="1"/>
</dbReference>
<evidence type="ECO:0000256" key="1">
    <source>
        <dbReference type="SAM" id="MobiDB-lite"/>
    </source>
</evidence>
<comment type="caution">
    <text evidence="3">The sequence shown here is derived from an EMBL/GenBank/DDBJ whole genome shotgun (WGS) entry which is preliminary data.</text>
</comment>
<dbReference type="EMBL" id="LUGH01000083">
    <property type="protein sequence ID" value="OBZ89672.1"/>
    <property type="molecule type" value="Genomic_DNA"/>
</dbReference>
<gene>
    <name evidence="3" type="primary">BAG6</name>
    <name evidence="3" type="ORF">A0J61_02263</name>
</gene>
<dbReference type="InterPro" id="IPR029071">
    <property type="entry name" value="Ubiquitin-like_domsf"/>
</dbReference>
<sequence>MNTNDNTSAIELFIKSIEQQTKSVFLPRTATVLELKDKIQHLFDIDSLRQRLIFRGKVLKDDKNLSDYENLDNGKVIHLVARPLPSSSGDSRRRQHREEYTIITLDAAVSRLPSLRSLTSALFGRLGSSVSLRNSPLSPPTRSLFSTRPSIFQTLSSAQPPFDFLTPERTSYQRESILSFPVPSSLDMRLSRTLAYVKEIKSLLRSPSGASQERPMQDFSRPTSLPAIQEARRLLSQQSDVSSKVNLVMNELTNTYDELVPFLRSIATGLSSSHSTTEQSHIQRLSRIIQILSLAHHFLGSILSSEQFESRPVPRETSDPTEARQKRKREDDSNGGGSSTSNKRHRP</sequence>
<dbReference type="STRING" id="101091.A0A1C7NKL5"/>
<feature type="compositionally biased region" description="Basic and acidic residues" evidence="1">
    <location>
        <begin position="308"/>
        <end position="332"/>
    </location>
</feature>
<dbReference type="Proteomes" id="UP000093000">
    <property type="component" value="Unassembled WGS sequence"/>
</dbReference>
<evidence type="ECO:0000313" key="4">
    <source>
        <dbReference type="Proteomes" id="UP000093000"/>
    </source>
</evidence>
<dbReference type="Gene3D" id="3.10.20.90">
    <property type="entry name" value="Phosphatidylinositol 3-kinase Catalytic Subunit, Chain A, domain 1"/>
    <property type="match status" value="1"/>
</dbReference>
<dbReference type="CDD" id="cd17039">
    <property type="entry name" value="Ubl_ubiquitin_like"/>
    <property type="match status" value="1"/>
</dbReference>
<dbReference type="InParanoid" id="A0A1C7NKL5"/>
<dbReference type="PANTHER" id="PTHR15204:SF0">
    <property type="entry name" value="LARGE PROLINE-RICH PROTEIN BAG6"/>
    <property type="match status" value="1"/>
</dbReference>
<accession>A0A1C7NKL5</accession>
<organism evidence="3 4">
    <name type="scientific">Choanephora cucurbitarum</name>
    <dbReference type="NCBI Taxonomy" id="101091"/>
    <lineage>
        <taxon>Eukaryota</taxon>
        <taxon>Fungi</taxon>
        <taxon>Fungi incertae sedis</taxon>
        <taxon>Mucoromycota</taxon>
        <taxon>Mucoromycotina</taxon>
        <taxon>Mucoromycetes</taxon>
        <taxon>Mucorales</taxon>
        <taxon>Mucorineae</taxon>
        <taxon>Choanephoraceae</taxon>
        <taxon>Choanephoroideae</taxon>
        <taxon>Choanephora</taxon>
    </lineage>
</organism>
<name>A0A1C7NKL5_9FUNG</name>
<proteinExistence type="predicted"/>
<feature type="domain" description="Ubiquitin-like" evidence="2">
    <location>
        <begin position="10"/>
        <end position="68"/>
    </location>
</feature>
<dbReference type="InterPro" id="IPR000626">
    <property type="entry name" value="Ubiquitin-like_dom"/>
</dbReference>
<dbReference type="AlphaFoldDB" id="A0A1C7NKL5"/>
<dbReference type="GO" id="GO:0031593">
    <property type="term" value="F:polyubiquitin modification-dependent protein binding"/>
    <property type="evidence" value="ECO:0007669"/>
    <property type="project" value="TreeGrafter"/>
</dbReference>
<dbReference type="PANTHER" id="PTHR15204">
    <property type="entry name" value="LARGE PROLINE-RICH PROTEIN BAG6"/>
    <property type="match status" value="1"/>
</dbReference>
<evidence type="ECO:0000313" key="3">
    <source>
        <dbReference type="EMBL" id="OBZ89672.1"/>
    </source>
</evidence>
<evidence type="ECO:0000259" key="2">
    <source>
        <dbReference type="PROSITE" id="PS50053"/>
    </source>
</evidence>
<dbReference type="GO" id="GO:0051787">
    <property type="term" value="F:misfolded protein binding"/>
    <property type="evidence" value="ECO:0007669"/>
    <property type="project" value="TreeGrafter"/>
</dbReference>
<feature type="region of interest" description="Disordered" evidence="1">
    <location>
        <begin position="306"/>
        <end position="347"/>
    </location>
</feature>
<dbReference type="Pfam" id="PF00240">
    <property type="entry name" value="ubiquitin"/>
    <property type="match status" value="1"/>
</dbReference>
<keyword evidence="4" id="KW-1185">Reference proteome</keyword>
<dbReference type="GO" id="GO:0071818">
    <property type="term" value="C:BAT3 complex"/>
    <property type="evidence" value="ECO:0007669"/>
    <property type="project" value="TreeGrafter"/>
</dbReference>
<protein>
    <submittedName>
        <fullName evidence="3">Large proline-rich protein BAG6</fullName>
    </submittedName>
</protein>
<dbReference type="GO" id="GO:0036503">
    <property type="term" value="P:ERAD pathway"/>
    <property type="evidence" value="ECO:0007669"/>
    <property type="project" value="TreeGrafter"/>
</dbReference>
<dbReference type="PROSITE" id="PS50053">
    <property type="entry name" value="UBIQUITIN_2"/>
    <property type="match status" value="1"/>
</dbReference>
<dbReference type="OrthoDB" id="419317at2759"/>